<dbReference type="Pfam" id="PF02498">
    <property type="entry name" value="Bro-N"/>
    <property type="match status" value="1"/>
</dbReference>
<gene>
    <name evidence="2" type="ORF">WMO75_13420</name>
</gene>
<dbReference type="PROSITE" id="PS51750">
    <property type="entry name" value="BRO_N"/>
    <property type="match status" value="1"/>
</dbReference>
<dbReference type="PANTHER" id="PTHR36180:SF2">
    <property type="entry name" value="BRO FAMILY PROTEIN"/>
    <property type="match status" value="1"/>
</dbReference>
<reference evidence="2 3" key="1">
    <citation type="submission" date="2024-03" db="EMBL/GenBank/DDBJ databases">
        <title>Human intestinal bacterial collection.</title>
        <authorList>
            <person name="Pauvert C."/>
            <person name="Hitch T.C.A."/>
            <person name="Clavel T."/>
        </authorList>
    </citation>
    <scope>NUCLEOTIDE SEQUENCE [LARGE SCALE GENOMIC DNA]</scope>
    <source>
        <strain evidence="2 3">CLA-AA-H95</strain>
    </source>
</reference>
<sequence>MIEDGGRLLFSGMDVAFALGYAKPRNAINVHCKGALKRGVLTSGGVQPMIFIPEGDVYRLITKSRLKSAQNFEKWVFDEVLPAIRKTGGYLETDLLDRVKDNPELLLEFAERLLAENNRNRELQNRVKDMQPKADYYDHFMITGECTNIRTTAKEIEFPERKFVKLLLNRGFLYRSPSGTLLPYAVEKNNDLFIVKDYFNNGHLGSQTLVTPKGKEFFKALCAEEE</sequence>
<dbReference type="RefSeq" id="WP_243875247.1">
    <property type="nucleotide sequence ID" value="NZ_JBBMEI010000048.1"/>
</dbReference>
<proteinExistence type="predicted"/>
<feature type="domain" description="Bro-N" evidence="1">
    <location>
        <begin position="1"/>
        <end position="88"/>
    </location>
</feature>
<keyword evidence="3" id="KW-1185">Reference proteome</keyword>
<dbReference type="SMART" id="SM01040">
    <property type="entry name" value="Bro-N"/>
    <property type="match status" value="1"/>
</dbReference>
<comment type="caution">
    <text evidence="2">The sequence shown here is derived from an EMBL/GenBank/DDBJ whole genome shotgun (WGS) entry which is preliminary data.</text>
</comment>
<evidence type="ECO:0000259" key="1">
    <source>
        <dbReference type="PROSITE" id="PS51750"/>
    </source>
</evidence>
<organism evidence="2 3">
    <name type="scientific">Blautia intestinihominis</name>
    <dbReference type="NCBI Taxonomy" id="3133152"/>
    <lineage>
        <taxon>Bacteria</taxon>
        <taxon>Bacillati</taxon>
        <taxon>Bacillota</taxon>
        <taxon>Clostridia</taxon>
        <taxon>Lachnospirales</taxon>
        <taxon>Lachnospiraceae</taxon>
        <taxon>Blautia</taxon>
    </lineage>
</organism>
<name>A0ABV1ANV4_9FIRM</name>
<dbReference type="EMBL" id="JBBMEI010000048">
    <property type="protein sequence ID" value="MEQ2359308.1"/>
    <property type="molecule type" value="Genomic_DNA"/>
</dbReference>
<protein>
    <submittedName>
        <fullName evidence="2">Phage antirepressor KilAC domain-containing protein</fullName>
    </submittedName>
</protein>
<dbReference type="PANTHER" id="PTHR36180">
    <property type="entry name" value="DNA-BINDING PROTEIN-RELATED-RELATED"/>
    <property type="match status" value="1"/>
</dbReference>
<dbReference type="Pfam" id="PF03374">
    <property type="entry name" value="ANT"/>
    <property type="match status" value="1"/>
</dbReference>
<evidence type="ECO:0000313" key="3">
    <source>
        <dbReference type="Proteomes" id="UP001446032"/>
    </source>
</evidence>
<accession>A0ABV1ANV4</accession>
<dbReference type="InterPro" id="IPR003497">
    <property type="entry name" value="BRO_N_domain"/>
</dbReference>
<dbReference type="Proteomes" id="UP001446032">
    <property type="component" value="Unassembled WGS sequence"/>
</dbReference>
<evidence type="ECO:0000313" key="2">
    <source>
        <dbReference type="EMBL" id="MEQ2359308.1"/>
    </source>
</evidence>
<dbReference type="InterPro" id="IPR005039">
    <property type="entry name" value="Ant_C"/>
</dbReference>